<protein>
    <submittedName>
        <fullName evidence="3">ATPase</fullName>
    </submittedName>
</protein>
<feature type="region of interest" description="Disordered" evidence="2">
    <location>
        <begin position="106"/>
        <end position="134"/>
    </location>
</feature>
<feature type="coiled-coil region" evidence="1">
    <location>
        <begin position="23"/>
        <end position="57"/>
    </location>
</feature>
<feature type="compositionally biased region" description="Basic residues" evidence="2">
    <location>
        <begin position="123"/>
        <end position="134"/>
    </location>
</feature>
<proteinExistence type="predicted"/>
<gene>
    <name evidence="3" type="ORF">AWB69_01261</name>
</gene>
<dbReference type="RefSeq" id="WP_062083261.1">
    <property type="nucleotide sequence ID" value="NZ_FCOK02000005.1"/>
</dbReference>
<evidence type="ECO:0000313" key="3">
    <source>
        <dbReference type="EMBL" id="SAL19823.1"/>
    </source>
</evidence>
<evidence type="ECO:0000256" key="2">
    <source>
        <dbReference type="SAM" id="MobiDB-lite"/>
    </source>
</evidence>
<dbReference type="AlphaFoldDB" id="A0A158FJK7"/>
<accession>A0A158FJK7</accession>
<dbReference type="EMBL" id="FCOK02000005">
    <property type="protein sequence ID" value="SAL19823.1"/>
    <property type="molecule type" value="Genomic_DNA"/>
</dbReference>
<evidence type="ECO:0000313" key="4">
    <source>
        <dbReference type="Proteomes" id="UP000054683"/>
    </source>
</evidence>
<evidence type="ECO:0000256" key="1">
    <source>
        <dbReference type="SAM" id="Coils"/>
    </source>
</evidence>
<name>A0A158FJK7_9BURK</name>
<sequence length="134" mass="15093">MLKSGRGRNSERARVQERLKAAEKRALLEIDRERQAAARLQKELDAAARKREQSDARYRTELRAVHVQLGDLRQQVGVLDGNLASAQVAHARDADELARTREQLLMARASAATRRQAPPTKPVAKRKVPRTPRS</sequence>
<reference evidence="3 4" key="1">
    <citation type="submission" date="2016-01" db="EMBL/GenBank/DDBJ databases">
        <authorList>
            <person name="Oliw E.H."/>
        </authorList>
    </citation>
    <scope>NUCLEOTIDE SEQUENCE [LARGE SCALE GENOMIC DNA]</scope>
    <source>
        <strain evidence="3">LMG 27134</strain>
    </source>
</reference>
<keyword evidence="1" id="KW-0175">Coiled coil</keyword>
<dbReference type="Proteomes" id="UP000054683">
    <property type="component" value="Unassembled WGS sequence"/>
</dbReference>
<dbReference type="OrthoDB" id="9178680at2"/>
<organism evidence="3 4">
    <name type="scientific">Caballeronia udeis</name>
    <dbReference type="NCBI Taxonomy" id="1232866"/>
    <lineage>
        <taxon>Bacteria</taxon>
        <taxon>Pseudomonadati</taxon>
        <taxon>Pseudomonadota</taxon>
        <taxon>Betaproteobacteria</taxon>
        <taxon>Burkholderiales</taxon>
        <taxon>Burkholderiaceae</taxon>
        <taxon>Caballeronia</taxon>
    </lineage>
</organism>